<dbReference type="PANTHER" id="PTHR23502:SF7">
    <property type="entry name" value="DRUG_PROTON ANTIPORTER YHK8-RELATED"/>
    <property type="match status" value="1"/>
</dbReference>
<dbReference type="PROSITE" id="PS50850">
    <property type="entry name" value="MFS"/>
    <property type="match status" value="1"/>
</dbReference>
<dbReference type="Gene3D" id="1.20.1250.20">
    <property type="entry name" value="MFS general substrate transporter like domains"/>
    <property type="match status" value="1"/>
</dbReference>
<feature type="compositionally biased region" description="Basic and acidic residues" evidence="6">
    <location>
        <begin position="8"/>
        <end position="17"/>
    </location>
</feature>
<dbReference type="Pfam" id="PF07690">
    <property type="entry name" value="MFS_1"/>
    <property type="match status" value="1"/>
</dbReference>
<comment type="subcellular location">
    <subcellularLocation>
        <location evidence="1">Membrane</location>
        <topology evidence="1">Multi-pass membrane protein</topology>
    </subcellularLocation>
</comment>
<feature type="transmembrane region" description="Helical" evidence="7">
    <location>
        <begin position="366"/>
        <end position="386"/>
    </location>
</feature>
<feature type="transmembrane region" description="Helical" evidence="7">
    <location>
        <begin position="161"/>
        <end position="181"/>
    </location>
</feature>
<evidence type="ECO:0000313" key="10">
    <source>
        <dbReference type="Proteomes" id="UP000664132"/>
    </source>
</evidence>
<sequence>MESNMLQDRLHNSRNRSDLTSIGQGLKDWDRDSDSPARDDGSVARESQRSTRPQTGQSEITRSIAADEFYDLEPQNQRRSPARGPDAQNQNQHGHETNFEVTFDGLKDPFNPKNKSAARRWLICIIICTSSLCVTCTSSIYGSTYAQIMPEFGVSRIVSTLGISFYVIGLGLGTIILAPLSEFYGRRLIYIVSFGAFFIWLIPCAVAQNIETILVSRFLDGFSGSAFLSVSGGTIGDLFLPHELSAPMMLFTASPFLGPELGPLLGGFINQYADWRWTFYVLLIWAGVQLALIACFVPETYQPILLMHKARMMRKDLGNDSWYAPAEKNENLGTLSAILLGIIYLFFGVYPLVFGKNHDFTLSQTGLAFLGLLIGIVIGVLSDLLWKKNYQRVISKHVGMKEEGDHDQTNKPDPEYRLIPTMFGACLVPMSLFGFGWTTYSSVHWIVPIVFSGFFGVAIICVYSGVFTFLVESYPVYAASALAANSLMRNCFAAAFPLFGVQLYNALGYQWASSLLGFLGLTMAP</sequence>
<comment type="similarity">
    <text evidence="2">Belongs to the major facilitator superfamily.</text>
</comment>
<feature type="transmembrane region" description="Helical" evidence="7">
    <location>
        <begin position="332"/>
        <end position="354"/>
    </location>
</feature>
<evidence type="ECO:0000256" key="4">
    <source>
        <dbReference type="ARBA" id="ARBA00022989"/>
    </source>
</evidence>
<dbReference type="GO" id="GO:0005886">
    <property type="term" value="C:plasma membrane"/>
    <property type="evidence" value="ECO:0007669"/>
    <property type="project" value="TreeGrafter"/>
</dbReference>
<dbReference type="InterPro" id="IPR011701">
    <property type="entry name" value="MFS"/>
</dbReference>
<dbReference type="CDD" id="cd17323">
    <property type="entry name" value="MFS_Tpo1_MDR_like"/>
    <property type="match status" value="1"/>
</dbReference>
<evidence type="ECO:0000256" key="6">
    <source>
        <dbReference type="SAM" id="MobiDB-lite"/>
    </source>
</evidence>
<keyword evidence="10" id="KW-1185">Reference proteome</keyword>
<keyword evidence="5 7" id="KW-0472">Membrane</keyword>
<protein>
    <recommendedName>
        <fullName evidence="8">Major facilitator superfamily (MFS) profile domain-containing protein</fullName>
    </recommendedName>
</protein>
<feature type="transmembrane region" description="Helical" evidence="7">
    <location>
        <begin position="277"/>
        <end position="297"/>
    </location>
</feature>
<feature type="transmembrane region" description="Helical" evidence="7">
    <location>
        <begin position="445"/>
        <end position="471"/>
    </location>
</feature>
<evidence type="ECO:0000313" key="9">
    <source>
        <dbReference type="EMBL" id="KAG4423928.1"/>
    </source>
</evidence>
<comment type="caution">
    <text evidence="9">The sequence shown here is derived from an EMBL/GenBank/DDBJ whole genome shotgun (WGS) entry which is preliminary data.</text>
</comment>
<evidence type="ECO:0000259" key="8">
    <source>
        <dbReference type="PROSITE" id="PS50850"/>
    </source>
</evidence>
<feature type="compositionally biased region" description="Basic and acidic residues" evidence="6">
    <location>
        <begin position="27"/>
        <end position="49"/>
    </location>
</feature>
<organism evidence="9 10">
    <name type="scientific">Cadophora malorum</name>
    <dbReference type="NCBI Taxonomy" id="108018"/>
    <lineage>
        <taxon>Eukaryota</taxon>
        <taxon>Fungi</taxon>
        <taxon>Dikarya</taxon>
        <taxon>Ascomycota</taxon>
        <taxon>Pezizomycotina</taxon>
        <taxon>Leotiomycetes</taxon>
        <taxon>Helotiales</taxon>
        <taxon>Ploettnerulaceae</taxon>
        <taxon>Cadophora</taxon>
    </lineage>
</organism>
<name>A0A8H7WFF9_9HELO</name>
<evidence type="ECO:0000256" key="1">
    <source>
        <dbReference type="ARBA" id="ARBA00004141"/>
    </source>
</evidence>
<dbReference type="SUPFAM" id="SSF103473">
    <property type="entry name" value="MFS general substrate transporter"/>
    <property type="match status" value="1"/>
</dbReference>
<evidence type="ECO:0000256" key="5">
    <source>
        <dbReference type="ARBA" id="ARBA00023136"/>
    </source>
</evidence>
<feature type="transmembrane region" description="Helical" evidence="7">
    <location>
        <begin position="418"/>
        <end position="439"/>
    </location>
</feature>
<dbReference type="PANTHER" id="PTHR23502">
    <property type="entry name" value="MAJOR FACILITATOR SUPERFAMILY"/>
    <property type="match status" value="1"/>
</dbReference>
<dbReference type="GO" id="GO:0140115">
    <property type="term" value="P:export across plasma membrane"/>
    <property type="evidence" value="ECO:0007669"/>
    <property type="project" value="UniProtKB-ARBA"/>
</dbReference>
<evidence type="ECO:0000256" key="7">
    <source>
        <dbReference type="SAM" id="Phobius"/>
    </source>
</evidence>
<proteinExistence type="inferred from homology"/>
<dbReference type="FunFam" id="1.20.1250.20:FF:000082">
    <property type="entry name" value="MFS multidrug transporter, putative"/>
    <property type="match status" value="2"/>
</dbReference>
<gene>
    <name evidence="9" type="ORF">IFR04_002923</name>
</gene>
<dbReference type="InterPro" id="IPR020846">
    <property type="entry name" value="MFS_dom"/>
</dbReference>
<evidence type="ECO:0000256" key="2">
    <source>
        <dbReference type="ARBA" id="ARBA00008335"/>
    </source>
</evidence>
<dbReference type="EMBL" id="JAFJYH010000027">
    <property type="protein sequence ID" value="KAG4423928.1"/>
    <property type="molecule type" value="Genomic_DNA"/>
</dbReference>
<feature type="transmembrane region" description="Helical" evidence="7">
    <location>
        <begin position="121"/>
        <end position="141"/>
    </location>
</feature>
<dbReference type="GO" id="GO:0022857">
    <property type="term" value="F:transmembrane transporter activity"/>
    <property type="evidence" value="ECO:0007669"/>
    <property type="project" value="InterPro"/>
</dbReference>
<keyword evidence="3 7" id="KW-0812">Transmembrane</keyword>
<feature type="domain" description="Major facilitator superfamily (MFS) profile" evidence="8">
    <location>
        <begin position="123"/>
        <end position="525"/>
    </location>
</feature>
<reference evidence="9" key="1">
    <citation type="submission" date="2021-02" db="EMBL/GenBank/DDBJ databases">
        <title>Genome sequence Cadophora malorum strain M34.</title>
        <authorList>
            <person name="Stefanovic E."/>
            <person name="Vu D."/>
            <person name="Scully C."/>
            <person name="Dijksterhuis J."/>
            <person name="Roader J."/>
            <person name="Houbraken J."/>
        </authorList>
    </citation>
    <scope>NUCLEOTIDE SEQUENCE</scope>
    <source>
        <strain evidence="9">M34</strain>
    </source>
</reference>
<feature type="transmembrane region" description="Helical" evidence="7">
    <location>
        <begin position="492"/>
        <end position="512"/>
    </location>
</feature>
<dbReference type="GO" id="GO:0042908">
    <property type="term" value="P:xenobiotic transport"/>
    <property type="evidence" value="ECO:0007669"/>
    <property type="project" value="UniProtKB-ARBA"/>
</dbReference>
<dbReference type="InterPro" id="IPR036259">
    <property type="entry name" value="MFS_trans_sf"/>
</dbReference>
<dbReference type="PROSITE" id="PS00216">
    <property type="entry name" value="SUGAR_TRANSPORT_1"/>
    <property type="match status" value="1"/>
</dbReference>
<evidence type="ECO:0000256" key="3">
    <source>
        <dbReference type="ARBA" id="ARBA00022692"/>
    </source>
</evidence>
<keyword evidence="4 7" id="KW-1133">Transmembrane helix</keyword>
<feature type="compositionally biased region" description="Polar residues" evidence="6">
    <location>
        <begin position="50"/>
        <end position="61"/>
    </location>
</feature>
<feature type="region of interest" description="Disordered" evidence="6">
    <location>
        <begin position="1"/>
        <end position="94"/>
    </location>
</feature>
<dbReference type="AlphaFoldDB" id="A0A8H7WFF9"/>
<dbReference type="Proteomes" id="UP000664132">
    <property type="component" value="Unassembled WGS sequence"/>
</dbReference>
<accession>A0A8H7WFF9</accession>
<feature type="transmembrane region" description="Helical" evidence="7">
    <location>
        <begin position="188"/>
        <end position="210"/>
    </location>
</feature>
<dbReference type="OrthoDB" id="3561359at2759"/>
<dbReference type="InterPro" id="IPR005829">
    <property type="entry name" value="Sugar_transporter_CS"/>
</dbReference>